<dbReference type="Proteomes" id="UP000224854">
    <property type="component" value="Unassembled WGS sequence"/>
</dbReference>
<proteinExistence type="predicted"/>
<evidence type="ECO:0000256" key="3">
    <source>
        <dbReference type="SAM" id="SignalP"/>
    </source>
</evidence>
<keyword evidence="2" id="KW-0472">Membrane</keyword>
<accession>A0A2C5ZUU5</accession>
<sequence>MIAMACKLELAAWVLSLVKVGQGATATAMRKLSADAGEKMLAEDLAFGDDGVQRRGLAQCPAGMSSCGDEGAPNMCCQTGTYCTRLADAASRVACCPEGKRCGGAVGSCPRGAASCAASLGAGCCIPGYRCEGTSCVPNATTTTATATTPADPETLTSTQTTTVRGTPSTVIVPLTITRTWTPAASSTTQTTTDIVTASSTPAATGSAPWRPTGAPSTPSRQPGCPTGFYGCLATHGGGCCRTGRNCETDSCPPGPGSKTVNSSGPTIVVPDQEPTSTAPRCADGWFLCPGGPDHGCCPHGYDCGSASCHATAPSQTSSVDKQQPDRSAAAVPLALSLCWTAVACAAVGAYVFPWA</sequence>
<reference evidence="4 5" key="1">
    <citation type="submission" date="2017-06" db="EMBL/GenBank/DDBJ databases">
        <title>Ant-infecting Ophiocordyceps genomes reveal a high diversity of potential behavioral manipulation genes and a possible major role for enterotoxins.</title>
        <authorList>
            <person name="De Bekker C."/>
            <person name="Evans H.C."/>
            <person name="Brachmann A."/>
            <person name="Hughes D.P."/>
        </authorList>
    </citation>
    <scope>NUCLEOTIDE SEQUENCE [LARGE SCALE GENOMIC DNA]</scope>
    <source>
        <strain evidence="4 5">1348a</strain>
    </source>
</reference>
<evidence type="ECO:0000256" key="1">
    <source>
        <dbReference type="SAM" id="MobiDB-lite"/>
    </source>
</evidence>
<name>A0A2C5ZUU5_9HYPO</name>
<feature type="signal peptide" evidence="3">
    <location>
        <begin position="1"/>
        <end position="23"/>
    </location>
</feature>
<keyword evidence="2" id="KW-0812">Transmembrane</keyword>
<dbReference type="PANTHER" id="PTHR39599">
    <property type="entry name" value="GPI-ANCHORED PROTEIN (EUROFUNG)-RELATED-RELATED"/>
    <property type="match status" value="1"/>
</dbReference>
<dbReference type="OrthoDB" id="2426396at2759"/>
<dbReference type="PANTHER" id="PTHR39599:SF2">
    <property type="entry name" value="ANCHORED PROTEIN, PUTATIVE (AFU_ORTHOLOGUE AFUA_1G09650)-RELATED"/>
    <property type="match status" value="1"/>
</dbReference>
<protein>
    <recommendedName>
        <fullName evidence="6">Granulins domain-containing protein</fullName>
    </recommendedName>
</protein>
<feature type="compositionally biased region" description="Low complexity" evidence="1">
    <location>
        <begin position="198"/>
        <end position="209"/>
    </location>
</feature>
<feature type="transmembrane region" description="Helical" evidence="2">
    <location>
        <begin position="330"/>
        <end position="353"/>
    </location>
</feature>
<comment type="caution">
    <text evidence="4">The sequence shown here is derived from an EMBL/GenBank/DDBJ whole genome shotgun (WGS) entry which is preliminary data.</text>
</comment>
<feature type="region of interest" description="Disordered" evidence="1">
    <location>
        <begin position="198"/>
        <end position="221"/>
    </location>
</feature>
<keyword evidence="2" id="KW-1133">Transmembrane helix</keyword>
<dbReference type="AlphaFoldDB" id="A0A2C5ZUU5"/>
<gene>
    <name evidence="4" type="ORF">CDD82_3424</name>
</gene>
<feature type="chain" id="PRO_5012225846" description="Granulins domain-containing protein" evidence="3">
    <location>
        <begin position="24"/>
        <end position="356"/>
    </location>
</feature>
<evidence type="ECO:0000313" key="5">
    <source>
        <dbReference type="Proteomes" id="UP000224854"/>
    </source>
</evidence>
<feature type="region of interest" description="Disordered" evidence="1">
    <location>
        <begin position="143"/>
        <end position="165"/>
    </location>
</feature>
<feature type="compositionally biased region" description="Polar residues" evidence="1">
    <location>
        <begin position="155"/>
        <end position="165"/>
    </location>
</feature>
<evidence type="ECO:0000256" key="2">
    <source>
        <dbReference type="SAM" id="Phobius"/>
    </source>
</evidence>
<evidence type="ECO:0000313" key="4">
    <source>
        <dbReference type="EMBL" id="PHH83131.1"/>
    </source>
</evidence>
<keyword evidence="5" id="KW-1185">Reference proteome</keyword>
<evidence type="ECO:0008006" key="6">
    <source>
        <dbReference type="Google" id="ProtNLM"/>
    </source>
</evidence>
<organism evidence="4 5">
    <name type="scientific">Ophiocordyceps australis</name>
    <dbReference type="NCBI Taxonomy" id="1399860"/>
    <lineage>
        <taxon>Eukaryota</taxon>
        <taxon>Fungi</taxon>
        <taxon>Dikarya</taxon>
        <taxon>Ascomycota</taxon>
        <taxon>Pezizomycotina</taxon>
        <taxon>Sordariomycetes</taxon>
        <taxon>Hypocreomycetidae</taxon>
        <taxon>Hypocreales</taxon>
        <taxon>Ophiocordycipitaceae</taxon>
        <taxon>Ophiocordyceps</taxon>
    </lineage>
</organism>
<dbReference type="EMBL" id="NJEU01000026">
    <property type="protein sequence ID" value="PHH83131.1"/>
    <property type="molecule type" value="Genomic_DNA"/>
</dbReference>
<keyword evidence="3" id="KW-0732">Signal</keyword>